<feature type="domain" description="RNA polymerase sigma-70 region 2" evidence="7">
    <location>
        <begin position="57"/>
        <end position="122"/>
    </location>
</feature>
<dbReference type="PANTHER" id="PTHR43133">
    <property type="entry name" value="RNA POLYMERASE ECF-TYPE SIGMA FACTO"/>
    <property type="match status" value="1"/>
</dbReference>
<dbReference type="InterPro" id="IPR013249">
    <property type="entry name" value="RNA_pol_sigma70_r4_t2"/>
</dbReference>
<accession>A0A495K7V3</accession>
<protein>
    <submittedName>
        <fullName evidence="9">RNA polymerase sigma-70 factor (ECF subfamily)</fullName>
    </submittedName>
</protein>
<dbReference type="SUPFAM" id="SSF88659">
    <property type="entry name" value="Sigma3 and sigma4 domains of RNA polymerase sigma factors"/>
    <property type="match status" value="1"/>
</dbReference>
<reference evidence="9 10" key="1">
    <citation type="submission" date="2018-10" db="EMBL/GenBank/DDBJ databases">
        <title>Sequencing the genomes of 1000 actinobacteria strains.</title>
        <authorList>
            <person name="Klenk H.-P."/>
        </authorList>
    </citation>
    <scope>NUCLEOTIDE SEQUENCE [LARGE SCALE GENOMIC DNA]</scope>
    <source>
        <strain evidence="9 10">DSM 44343</strain>
    </source>
</reference>
<dbReference type="AlphaFoldDB" id="A0A495K7V3"/>
<evidence type="ECO:0000313" key="9">
    <source>
        <dbReference type="EMBL" id="RKR97390.1"/>
    </source>
</evidence>
<dbReference type="SUPFAM" id="SSF88946">
    <property type="entry name" value="Sigma2 domain of RNA polymerase sigma factors"/>
    <property type="match status" value="1"/>
</dbReference>
<dbReference type="InterPro" id="IPR013324">
    <property type="entry name" value="RNA_pol_sigma_r3/r4-like"/>
</dbReference>
<evidence type="ECO:0000313" key="10">
    <source>
        <dbReference type="Proteomes" id="UP000274762"/>
    </source>
</evidence>
<gene>
    <name evidence="9" type="ORF">DFJ75_4261</name>
</gene>
<dbReference type="Gene3D" id="1.10.10.10">
    <property type="entry name" value="Winged helix-like DNA-binding domain superfamily/Winged helix DNA-binding domain"/>
    <property type="match status" value="1"/>
</dbReference>
<dbReference type="NCBIfam" id="TIGR02937">
    <property type="entry name" value="sigma70-ECF"/>
    <property type="match status" value="1"/>
</dbReference>
<dbReference type="InterPro" id="IPR014284">
    <property type="entry name" value="RNA_pol_sigma-70_dom"/>
</dbReference>
<dbReference type="Proteomes" id="UP000274762">
    <property type="component" value="Unassembled WGS sequence"/>
</dbReference>
<dbReference type="GO" id="GO:0006352">
    <property type="term" value="P:DNA-templated transcription initiation"/>
    <property type="evidence" value="ECO:0007669"/>
    <property type="project" value="InterPro"/>
</dbReference>
<evidence type="ECO:0000256" key="4">
    <source>
        <dbReference type="ARBA" id="ARBA00023125"/>
    </source>
</evidence>
<evidence type="ECO:0000256" key="6">
    <source>
        <dbReference type="SAM" id="MobiDB-lite"/>
    </source>
</evidence>
<feature type="region of interest" description="Disordered" evidence="6">
    <location>
        <begin position="1"/>
        <end position="31"/>
    </location>
</feature>
<dbReference type="InterPro" id="IPR013325">
    <property type="entry name" value="RNA_pol_sigma_r2"/>
</dbReference>
<evidence type="ECO:0000256" key="5">
    <source>
        <dbReference type="ARBA" id="ARBA00023163"/>
    </source>
</evidence>
<feature type="domain" description="RNA polymerase sigma factor 70 region 4 type 2" evidence="8">
    <location>
        <begin position="152"/>
        <end position="203"/>
    </location>
</feature>
<proteinExistence type="inferred from homology"/>
<dbReference type="GO" id="GO:0016987">
    <property type="term" value="F:sigma factor activity"/>
    <property type="evidence" value="ECO:0007669"/>
    <property type="project" value="UniProtKB-KW"/>
</dbReference>
<keyword evidence="2" id="KW-0805">Transcription regulation</keyword>
<dbReference type="InterPro" id="IPR039425">
    <property type="entry name" value="RNA_pol_sigma-70-like"/>
</dbReference>
<evidence type="ECO:0000259" key="8">
    <source>
        <dbReference type="Pfam" id="PF08281"/>
    </source>
</evidence>
<evidence type="ECO:0000256" key="2">
    <source>
        <dbReference type="ARBA" id="ARBA00023015"/>
    </source>
</evidence>
<dbReference type="InterPro" id="IPR036388">
    <property type="entry name" value="WH-like_DNA-bd_sf"/>
</dbReference>
<dbReference type="EMBL" id="RBKV01000001">
    <property type="protein sequence ID" value="RKR97390.1"/>
    <property type="molecule type" value="Genomic_DNA"/>
</dbReference>
<dbReference type="Gene3D" id="1.10.1740.10">
    <property type="match status" value="1"/>
</dbReference>
<comment type="caution">
    <text evidence="9">The sequence shown here is derived from an EMBL/GenBank/DDBJ whole genome shotgun (WGS) entry which is preliminary data.</text>
</comment>
<dbReference type="GO" id="GO:0003677">
    <property type="term" value="F:DNA binding"/>
    <property type="evidence" value="ECO:0007669"/>
    <property type="project" value="UniProtKB-KW"/>
</dbReference>
<evidence type="ECO:0000256" key="1">
    <source>
        <dbReference type="ARBA" id="ARBA00010641"/>
    </source>
</evidence>
<keyword evidence="5" id="KW-0804">Transcription</keyword>
<keyword evidence="4" id="KW-0238">DNA-binding</keyword>
<keyword evidence="3" id="KW-0731">Sigma factor</keyword>
<dbReference type="PANTHER" id="PTHR43133:SF8">
    <property type="entry name" value="RNA POLYMERASE SIGMA FACTOR HI_1459-RELATED"/>
    <property type="match status" value="1"/>
</dbReference>
<dbReference type="Pfam" id="PF04542">
    <property type="entry name" value="Sigma70_r2"/>
    <property type="match status" value="1"/>
</dbReference>
<comment type="similarity">
    <text evidence="1">Belongs to the sigma-70 factor family. ECF subfamily.</text>
</comment>
<feature type="compositionally biased region" description="Basic and acidic residues" evidence="6">
    <location>
        <begin position="1"/>
        <end position="10"/>
    </location>
</feature>
<organism evidence="9 10">
    <name type="scientific">Williamsia marianensis</name>
    <dbReference type="NCBI Taxonomy" id="85044"/>
    <lineage>
        <taxon>Bacteria</taxon>
        <taxon>Bacillati</taxon>
        <taxon>Actinomycetota</taxon>
        <taxon>Actinomycetes</taxon>
        <taxon>Mycobacteriales</taxon>
        <taxon>Nocardiaceae</taxon>
        <taxon>Williamsia</taxon>
    </lineage>
</organism>
<name>A0A495K7V3_WILMA</name>
<evidence type="ECO:0000259" key="7">
    <source>
        <dbReference type="Pfam" id="PF04542"/>
    </source>
</evidence>
<sequence length="231" mass="25547">MTERDHEKPDAGPADESPDDRSADTHPMGGRLSLTELSDDELAGAAAVGDQEAFGVLIARVSPILLRYLQRMADPVSAEDLAQETLLSVWKGLPDFDFRSSFRTWMFTIAYRRLADSLRKKRDVPTDEARFVDLESPEPLPAEVAMGTSLLEALRTELDALPPTSRSTWWLREVEGLSLAEIARVLQISTGSARGHLQRSRRYLATRLAPWRPGSTEHMSEPDSTADGASS</sequence>
<feature type="region of interest" description="Disordered" evidence="6">
    <location>
        <begin position="210"/>
        <end position="231"/>
    </location>
</feature>
<evidence type="ECO:0000256" key="3">
    <source>
        <dbReference type="ARBA" id="ARBA00023082"/>
    </source>
</evidence>
<dbReference type="InterPro" id="IPR007627">
    <property type="entry name" value="RNA_pol_sigma70_r2"/>
</dbReference>
<dbReference type="Pfam" id="PF08281">
    <property type="entry name" value="Sigma70_r4_2"/>
    <property type="match status" value="1"/>
</dbReference>